<dbReference type="Gene3D" id="3.90.226.10">
    <property type="entry name" value="2-enoyl-CoA Hydratase, Chain A, domain 1"/>
    <property type="match status" value="1"/>
</dbReference>
<dbReference type="PANTHER" id="PTHR42964">
    <property type="entry name" value="ENOYL-COA HYDRATASE"/>
    <property type="match status" value="1"/>
</dbReference>
<comment type="similarity">
    <text evidence="1">Belongs to the enoyl-CoA hydratase/isomerase family.</text>
</comment>
<evidence type="ECO:0000313" key="3">
    <source>
        <dbReference type="Proteomes" id="UP001152308"/>
    </source>
</evidence>
<dbReference type="EMBL" id="JAKJLQ010000011">
    <property type="protein sequence ID" value="MDF6102404.1"/>
    <property type="molecule type" value="Genomic_DNA"/>
</dbReference>
<sequence>MCRSGVIGSDRADRVVDRATFTLTDTPSDDRRLVYTADIEGTIAVLTDRISAHPVAASVGDDVLRAVSDAGSTVSGLITESLAYSALQAGTEFTDWLASQGSRRRHQQDDAVVLTREDSHLDIVFNRGDRHNAFSDVLRAGLIDGLTVALADTSIESVRLSGRGRSFCSGGDLAEFGLFADPANSHLARTRHSPALLLDALTSRLGTACRADVHGAVLGSGLEMAAYCGFITARPDARFGLPELELGLVPGAGGTLSVQRRIGRWRTAYLLMTGRRIDATTALQWGLVDHVDELPAPSPAS</sequence>
<dbReference type="SUPFAM" id="SSF52096">
    <property type="entry name" value="ClpP/crotonase"/>
    <property type="match status" value="1"/>
</dbReference>
<dbReference type="Proteomes" id="UP001152308">
    <property type="component" value="Unassembled WGS sequence"/>
</dbReference>
<name>A0ABT6BWG1_9ACTN</name>
<gene>
    <name evidence="2" type="ORF">L2299_15215</name>
</gene>
<dbReference type="Pfam" id="PF00378">
    <property type="entry name" value="ECH_1"/>
    <property type="match status" value="1"/>
</dbReference>
<organism evidence="2 3">
    <name type="scientific">Gordonia hongkongensis</name>
    <dbReference type="NCBI Taxonomy" id="1701090"/>
    <lineage>
        <taxon>Bacteria</taxon>
        <taxon>Bacillati</taxon>
        <taxon>Actinomycetota</taxon>
        <taxon>Actinomycetes</taxon>
        <taxon>Mycobacteriales</taxon>
        <taxon>Gordoniaceae</taxon>
        <taxon>Gordonia</taxon>
    </lineage>
</organism>
<protein>
    <submittedName>
        <fullName evidence="2">Enoyl-CoA hydratase/isomerase family protein</fullName>
    </submittedName>
</protein>
<dbReference type="CDD" id="cd06558">
    <property type="entry name" value="crotonase-like"/>
    <property type="match status" value="1"/>
</dbReference>
<dbReference type="InterPro" id="IPR029045">
    <property type="entry name" value="ClpP/crotonase-like_dom_sf"/>
</dbReference>
<reference evidence="2" key="1">
    <citation type="journal article" date="2022" name="Data Brief">
        <title>Draft genome sequence data of Gordonia hongkongensis strain EUFUS-Z928 isolated from the octocoral Eunicea fusca.</title>
        <authorList>
            <person name="Sanchez-Suarez J."/>
            <person name="Diaz L."/>
            <person name="Melo-Bolivar J."/>
            <person name="Villamil L."/>
        </authorList>
    </citation>
    <scope>NUCLEOTIDE SEQUENCE</scope>
    <source>
        <strain evidence="2">EUFUS-Z928</strain>
    </source>
</reference>
<evidence type="ECO:0000256" key="1">
    <source>
        <dbReference type="ARBA" id="ARBA00005254"/>
    </source>
</evidence>
<dbReference type="PANTHER" id="PTHR42964:SF1">
    <property type="entry name" value="POLYKETIDE BIOSYNTHESIS ENOYL-COA HYDRATASE PKSH-RELATED"/>
    <property type="match status" value="1"/>
</dbReference>
<proteinExistence type="inferred from homology"/>
<reference evidence="2" key="2">
    <citation type="submission" date="2022-01" db="EMBL/GenBank/DDBJ databases">
        <authorList>
            <person name="Sanchez-Suarez J."/>
            <person name="Villamil L."/>
            <person name="Diaz L.E."/>
        </authorList>
    </citation>
    <scope>NUCLEOTIDE SEQUENCE</scope>
    <source>
        <strain evidence="2">EUFUS-Z928</strain>
    </source>
</reference>
<keyword evidence="3" id="KW-1185">Reference proteome</keyword>
<comment type="caution">
    <text evidence="2">The sequence shown here is derived from an EMBL/GenBank/DDBJ whole genome shotgun (WGS) entry which is preliminary data.</text>
</comment>
<dbReference type="InterPro" id="IPR001753">
    <property type="entry name" value="Enoyl-CoA_hydra/iso"/>
</dbReference>
<evidence type="ECO:0000313" key="2">
    <source>
        <dbReference type="EMBL" id="MDF6102404.1"/>
    </source>
</evidence>
<dbReference type="InterPro" id="IPR051683">
    <property type="entry name" value="Enoyl-CoA_Hydratase/Isomerase"/>
</dbReference>
<accession>A0ABT6BWG1</accession>